<protein>
    <submittedName>
        <fullName evidence="1">Uncharacterized protein</fullName>
    </submittedName>
</protein>
<dbReference type="AlphaFoldDB" id="A0A2G3PRQ6"/>
<organism evidence="1 2">
    <name type="scientific">Williamsia marianensis</name>
    <dbReference type="NCBI Taxonomy" id="85044"/>
    <lineage>
        <taxon>Bacteria</taxon>
        <taxon>Bacillati</taxon>
        <taxon>Actinomycetota</taxon>
        <taxon>Actinomycetes</taxon>
        <taxon>Mycobacteriales</taxon>
        <taxon>Nocardiaceae</taxon>
        <taxon>Williamsia</taxon>
    </lineage>
</organism>
<dbReference type="RefSeq" id="WP_099381566.1">
    <property type="nucleotide sequence ID" value="NZ_PEBD01000004.1"/>
</dbReference>
<comment type="caution">
    <text evidence="1">The sequence shown here is derived from an EMBL/GenBank/DDBJ whole genome shotgun (WGS) entry which is preliminary data.</text>
</comment>
<name>A0A2G3PRQ6_WILMA</name>
<dbReference type="EMBL" id="PEBD01000004">
    <property type="protein sequence ID" value="PHV68440.1"/>
    <property type="molecule type" value="Genomic_DNA"/>
</dbReference>
<dbReference type="Proteomes" id="UP000225108">
    <property type="component" value="Unassembled WGS sequence"/>
</dbReference>
<proteinExistence type="predicted"/>
<reference evidence="1 2" key="1">
    <citation type="submission" date="2017-10" db="EMBL/GenBank/DDBJ databases">
        <title>The draft genome sequence of Williamsia sp. BULT 1.1 isolated from the semi-arid grassland soils from South Africa.</title>
        <authorList>
            <person name="Kabwe M.H."/>
            <person name="Govender N."/>
            <person name="Mutseka Lunga P."/>
            <person name="Vikram S."/>
            <person name="Makhalanyane T.P."/>
        </authorList>
    </citation>
    <scope>NUCLEOTIDE SEQUENCE [LARGE SCALE GENOMIC DNA]</scope>
    <source>
        <strain evidence="1 2">BULT 1.1</strain>
    </source>
</reference>
<evidence type="ECO:0000313" key="1">
    <source>
        <dbReference type="EMBL" id="PHV68440.1"/>
    </source>
</evidence>
<gene>
    <name evidence="1" type="ORF">CSW57_04275</name>
</gene>
<sequence>MSGGDDDAPSAVKSEAEARKVVTDNVRLVYPGHTVVAPEHATLTPCTNFDKNAIGLGPPWIVSATEYLARPEQIAEAVRRVDALTEYGYRLQPKGPLPSYPEQRVYKDDRGYTVGISASKLPDRVDFDVFSMSPCTVDRP</sequence>
<accession>A0A2G3PRQ6</accession>
<evidence type="ECO:0000313" key="2">
    <source>
        <dbReference type="Proteomes" id="UP000225108"/>
    </source>
</evidence>